<reference evidence="1 2" key="1">
    <citation type="submission" date="2015-04" db="EMBL/GenBank/DDBJ databases">
        <authorList>
            <person name="Syromyatnikov M.Y."/>
            <person name="Popov V.N."/>
        </authorList>
    </citation>
    <scope>NUCLEOTIDE SEQUENCE [LARGE SCALE GENOMIC DNA]</scope>
</reference>
<accession>A0A1J1IY81</accession>
<evidence type="ECO:0000313" key="2">
    <source>
        <dbReference type="Proteomes" id="UP000183832"/>
    </source>
</evidence>
<dbReference type="Proteomes" id="UP000183832">
    <property type="component" value="Unassembled WGS sequence"/>
</dbReference>
<keyword evidence="2" id="KW-1185">Reference proteome</keyword>
<proteinExistence type="predicted"/>
<organism evidence="1 2">
    <name type="scientific">Clunio marinus</name>
    <dbReference type="NCBI Taxonomy" id="568069"/>
    <lineage>
        <taxon>Eukaryota</taxon>
        <taxon>Metazoa</taxon>
        <taxon>Ecdysozoa</taxon>
        <taxon>Arthropoda</taxon>
        <taxon>Hexapoda</taxon>
        <taxon>Insecta</taxon>
        <taxon>Pterygota</taxon>
        <taxon>Neoptera</taxon>
        <taxon>Endopterygota</taxon>
        <taxon>Diptera</taxon>
        <taxon>Nematocera</taxon>
        <taxon>Chironomoidea</taxon>
        <taxon>Chironomidae</taxon>
        <taxon>Clunio</taxon>
    </lineage>
</organism>
<protein>
    <submittedName>
        <fullName evidence="1">CLUMA_CG016835, isoform A</fullName>
    </submittedName>
</protein>
<gene>
    <name evidence="1" type="ORF">CLUMA_CG016835</name>
</gene>
<name>A0A1J1IY81_9DIPT</name>
<sequence length="128" mass="14740">MGGKRSQSFLSKVESHSSTANPPTATSQCWWGSAVPNSKTRSICSSSVHFWDETQKKIHQKKSVFEFLVGFNFFLQKFGKRLAVNYIKDLMVCIQNPNKCSYTRFSVLRLLTYHDMLDKIDFWAVCCL</sequence>
<dbReference type="AlphaFoldDB" id="A0A1J1IY81"/>
<dbReference type="EMBL" id="CVRI01000059">
    <property type="protein sequence ID" value="CRL03529.1"/>
    <property type="molecule type" value="Genomic_DNA"/>
</dbReference>
<evidence type="ECO:0000313" key="1">
    <source>
        <dbReference type="EMBL" id="CRL03529.1"/>
    </source>
</evidence>